<keyword evidence="3" id="KW-1185">Reference proteome</keyword>
<sequence>MNCQLIEQLMHAEEKMKIAHQEDVQRHEEIAMSLLTKMNEMVQEDQGSTLRIEELERQRDMLSNAMGHVNQVHQNSLDDHYRGIQRIEEASQAQHLPDEELATSLHQELVQLRSDAAHTFANLEHQAQGKGQQLAMEYQRLVDELNQKAHETLQFKMEASQNLSVVAIMKEQMGLMKNEEPAMRDEAAKKMSCLESGAQDLRSLLDREEFAKSETMSRLRQVEMNTVNDGGVSPSALHSEVGELHRRLKQQEELQARNQQAWIHLSAEHFLQVEVTALGMPKLNSQSERMRSAALSFKIFSASRSHGNIFKENDDNGTGRLITHLIEEDVMHADLEKGRDHHRWMRMESEQQARMDELRSELQHAKENEVDLVVAMVVVVLPEELVFPLKDEYERMNSTLEGLTDNRKLQGKEIKDKDDVDRPFHGGNDDDDDDDDSGDPKGKPPPEPDEIDDGTGVGGVPLDDDYTAIDAIGEKILERDEAEAGAHRAPPSSSTLRRPEDTADHDDVGPSGRLIPKGGEEDPGEVLRCLKDAKMVTDDIEHWSTGTKGDGKIYLNDDGEACKINKRGVPYKVGSDGSEAYKKAKRERAKDAKKARKRSAVGKKLVEKVLDKMIFPKIVQCDKIDLELGSSCAEGWERAHESVQQQLQEEFLHDVVPAVPACSVFDDDWIPAMKEMVSNPKAMEAFMKEWKGLWDQEVFDFSQTREYDDVVNEAKKKGHKVHMARVHGLIYEKNYQLKEDDPARKFKGRGVLLGDQVKDQNMEATLFQDLGDSPATFDASRWADYFGCLPGNDVQMADAIQAYIKQS</sequence>
<protein>
    <submittedName>
        <fullName evidence="2">Uncharacterized protein</fullName>
    </submittedName>
</protein>
<accession>A0A1Q9CZI7</accession>
<feature type="region of interest" description="Disordered" evidence="1">
    <location>
        <begin position="478"/>
        <end position="524"/>
    </location>
</feature>
<comment type="caution">
    <text evidence="2">The sequence shown here is derived from an EMBL/GenBank/DDBJ whole genome shotgun (WGS) entry which is preliminary data.</text>
</comment>
<feature type="compositionally biased region" description="Basic and acidic residues" evidence="1">
    <location>
        <begin position="411"/>
        <end position="428"/>
    </location>
</feature>
<feature type="region of interest" description="Disordered" evidence="1">
    <location>
        <begin position="411"/>
        <end position="464"/>
    </location>
</feature>
<feature type="compositionally biased region" description="Basic and acidic residues" evidence="1">
    <location>
        <begin position="497"/>
        <end position="508"/>
    </location>
</feature>
<evidence type="ECO:0000256" key="1">
    <source>
        <dbReference type="SAM" id="MobiDB-lite"/>
    </source>
</evidence>
<reference evidence="2 3" key="1">
    <citation type="submission" date="2016-02" db="EMBL/GenBank/DDBJ databases">
        <title>Genome analysis of coral dinoflagellate symbionts highlights evolutionary adaptations to a symbiotic lifestyle.</title>
        <authorList>
            <person name="Aranda M."/>
            <person name="Li Y."/>
            <person name="Liew Y.J."/>
            <person name="Baumgarten S."/>
            <person name="Simakov O."/>
            <person name="Wilson M."/>
            <person name="Piel J."/>
            <person name="Ashoor H."/>
            <person name="Bougouffa S."/>
            <person name="Bajic V.B."/>
            <person name="Ryu T."/>
            <person name="Ravasi T."/>
            <person name="Bayer T."/>
            <person name="Micklem G."/>
            <person name="Kim H."/>
            <person name="Bhak J."/>
            <person name="Lajeunesse T.C."/>
            <person name="Voolstra C.R."/>
        </authorList>
    </citation>
    <scope>NUCLEOTIDE SEQUENCE [LARGE SCALE GENOMIC DNA]</scope>
    <source>
        <strain evidence="2 3">CCMP2467</strain>
    </source>
</reference>
<organism evidence="2 3">
    <name type="scientific">Symbiodinium microadriaticum</name>
    <name type="common">Dinoflagellate</name>
    <name type="synonym">Zooxanthella microadriatica</name>
    <dbReference type="NCBI Taxonomy" id="2951"/>
    <lineage>
        <taxon>Eukaryota</taxon>
        <taxon>Sar</taxon>
        <taxon>Alveolata</taxon>
        <taxon>Dinophyceae</taxon>
        <taxon>Suessiales</taxon>
        <taxon>Symbiodiniaceae</taxon>
        <taxon>Symbiodinium</taxon>
    </lineage>
</organism>
<dbReference type="EMBL" id="LSRX01000819">
    <property type="protein sequence ID" value="OLP88338.1"/>
    <property type="molecule type" value="Genomic_DNA"/>
</dbReference>
<gene>
    <name evidence="2" type="ORF">AK812_SmicGene30350</name>
</gene>
<dbReference type="Proteomes" id="UP000186817">
    <property type="component" value="Unassembled WGS sequence"/>
</dbReference>
<dbReference type="AlphaFoldDB" id="A0A1Q9CZI7"/>
<evidence type="ECO:0000313" key="2">
    <source>
        <dbReference type="EMBL" id="OLP88338.1"/>
    </source>
</evidence>
<dbReference type="OrthoDB" id="417183at2759"/>
<proteinExistence type="predicted"/>
<name>A0A1Q9CZI7_SYMMI</name>
<evidence type="ECO:0000313" key="3">
    <source>
        <dbReference type="Proteomes" id="UP000186817"/>
    </source>
</evidence>